<keyword evidence="3 7" id="KW-0997">Cell inner membrane</keyword>
<dbReference type="Proteomes" id="UP000026249">
    <property type="component" value="Unassembled WGS sequence"/>
</dbReference>
<feature type="transmembrane region" description="Helical" evidence="7">
    <location>
        <begin position="95"/>
        <end position="125"/>
    </location>
</feature>
<dbReference type="GO" id="GO:0022857">
    <property type="term" value="F:transmembrane transporter activity"/>
    <property type="evidence" value="ECO:0007669"/>
    <property type="project" value="UniProtKB-UniRule"/>
</dbReference>
<feature type="transmembrane region" description="Helical" evidence="7">
    <location>
        <begin position="315"/>
        <end position="343"/>
    </location>
</feature>
<feature type="transmembrane region" description="Helical" evidence="7">
    <location>
        <begin position="355"/>
        <end position="380"/>
    </location>
</feature>
<proteinExistence type="inferred from homology"/>
<feature type="transmembrane region" description="Helical" evidence="7">
    <location>
        <begin position="137"/>
        <end position="165"/>
    </location>
</feature>
<feature type="transmembrane region" description="Helical" evidence="7">
    <location>
        <begin position="171"/>
        <end position="192"/>
    </location>
</feature>
<evidence type="ECO:0000256" key="6">
    <source>
        <dbReference type="ARBA" id="ARBA00023136"/>
    </source>
</evidence>
<keyword evidence="6 7" id="KW-0472">Membrane</keyword>
<keyword evidence="4 7" id="KW-0812">Transmembrane</keyword>
<evidence type="ECO:0000313" key="9">
    <source>
        <dbReference type="EMBL" id="KAJ56316.1"/>
    </source>
</evidence>
<evidence type="ECO:0000256" key="3">
    <source>
        <dbReference type="ARBA" id="ARBA00022519"/>
    </source>
</evidence>
<evidence type="ECO:0000256" key="5">
    <source>
        <dbReference type="ARBA" id="ARBA00022989"/>
    </source>
</evidence>
<dbReference type="InterPro" id="IPR010656">
    <property type="entry name" value="DctM"/>
</dbReference>
<dbReference type="PANTHER" id="PTHR33362:SF4">
    <property type="entry name" value="2,3-DIKETO-L-GULONATE TRAP TRANSPORTER LARGE PERMEASE PROTEIN YIAN"/>
    <property type="match status" value="1"/>
</dbReference>
<feature type="transmembrane region" description="Helical" evidence="7">
    <location>
        <begin position="240"/>
        <end position="256"/>
    </location>
</feature>
<evidence type="ECO:0000256" key="4">
    <source>
        <dbReference type="ARBA" id="ARBA00022692"/>
    </source>
</evidence>
<feature type="transmembrane region" description="Helical" evidence="7">
    <location>
        <begin position="212"/>
        <end position="234"/>
    </location>
</feature>
<feature type="transmembrane region" description="Helical" evidence="7">
    <location>
        <begin position="400"/>
        <end position="425"/>
    </location>
</feature>
<feature type="transmembrane region" description="Helical" evidence="7">
    <location>
        <begin position="276"/>
        <end position="295"/>
    </location>
</feature>
<comment type="caution">
    <text evidence="9">The sequence shown here is derived from an EMBL/GenBank/DDBJ whole genome shotgun (WGS) entry which is preliminary data.</text>
</comment>
<comment type="similarity">
    <text evidence="7">Belongs to the TRAP transporter large permease family.</text>
</comment>
<organism evidence="9 10">
    <name type="scientific">Actibacterium mucosum KCTC 23349</name>
    <dbReference type="NCBI Taxonomy" id="1454373"/>
    <lineage>
        <taxon>Bacteria</taxon>
        <taxon>Pseudomonadati</taxon>
        <taxon>Pseudomonadota</taxon>
        <taxon>Alphaproteobacteria</taxon>
        <taxon>Rhodobacterales</taxon>
        <taxon>Roseobacteraceae</taxon>
        <taxon>Actibacterium</taxon>
    </lineage>
</organism>
<evidence type="ECO:0000313" key="10">
    <source>
        <dbReference type="Proteomes" id="UP000026249"/>
    </source>
</evidence>
<dbReference type="PANTHER" id="PTHR33362">
    <property type="entry name" value="SIALIC ACID TRAP TRANSPORTER PERMEASE PROTEIN SIAT-RELATED"/>
    <property type="match status" value="1"/>
</dbReference>
<keyword evidence="10" id="KW-1185">Reference proteome</keyword>
<dbReference type="OrthoDB" id="9790209at2"/>
<dbReference type="RefSeq" id="WP_035256254.1">
    <property type="nucleotide sequence ID" value="NZ_JFKE01000002.1"/>
</dbReference>
<dbReference type="Pfam" id="PF06808">
    <property type="entry name" value="DctM"/>
    <property type="match status" value="1"/>
</dbReference>
<dbReference type="EMBL" id="JFKE01000002">
    <property type="protein sequence ID" value="KAJ56316.1"/>
    <property type="molecule type" value="Genomic_DNA"/>
</dbReference>
<protein>
    <recommendedName>
        <fullName evidence="7">TRAP transporter large permease protein</fullName>
    </recommendedName>
</protein>
<keyword evidence="7" id="KW-0813">Transport</keyword>
<evidence type="ECO:0000256" key="1">
    <source>
        <dbReference type="ARBA" id="ARBA00004429"/>
    </source>
</evidence>
<comment type="function">
    <text evidence="7">Part of the tripartite ATP-independent periplasmic (TRAP) transport system.</text>
</comment>
<gene>
    <name evidence="9" type="ORF">ACMU_05050</name>
</gene>
<evidence type="ECO:0000259" key="8">
    <source>
        <dbReference type="Pfam" id="PF06808"/>
    </source>
</evidence>
<name>A0A037ZNA1_9RHOB</name>
<dbReference type="PIRSF" id="PIRSF006066">
    <property type="entry name" value="HI0050"/>
    <property type="match status" value="1"/>
</dbReference>
<dbReference type="GO" id="GO:0005886">
    <property type="term" value="C:plasma membrane"/>
    <property type="evidence" value="ECO:0007669"/>
    <property type="project" value="UniProtKB-SubCell"/>
</dbReference>
<keyword evidence="5 7" id="KW-1133">Transmembrane helix</keyword>
<comment type="subunit">
    <text evidence="7">The complex comprises the extracytoplasmic solute receptor protein and the two transmembrane proteins.</text>
</comment>
<accession>A0A037ZNA1</accession>
<evidence type="ECO:0000256" key="2">
    <source>
        <dbReference type="ARBA" id="ARBA00022475"/>
    </source>
</evidence>
<keyword evidence="2" id="KW-1003">Cell membrane</keyword>
<dbReference type="AlphaFoldDB" id="A0A037ZNA1"/>
<dbReference type="InterPro" id="IPR004681">
    <property type="entry name" value="TRAP_DctM"/>
</dbReference>
<feature type="transmembrane region" description="Helical" evidence="7">
    <location>
        <begin position="54"/>
        <end position="75"/>
    </location>
</feature>
<dbReference type="STRING" id="1454373.ACMU_05050"/>
<evidence type="ECO:0000256" key="7">
    <source>
        <dbReference type="RuleBase" id="RU369079"/>
    </source>
</evidence>
<feature type="transmembrane region" description="Helical" evidence="7">
    <location>
        <begin position="6"/>
        <end position="33"/>
    </location>
</feature>
<reference evidence="9 10" key="1">
    <citation type="submission" date="2014-03" db="EMBL/GenBank/DDBJ databases">
        <title>Draft Genome Sequence of Actibacterium mucosum KCTC 23349, a Marine Alphaproteobacterium with Complex Ionic Requirements Isolated from Mediterranean Seawater at Malvarrosa Beach, Valencia, Spain.</title>
        <authorList>
            <person name="Arahal D.R."/>
            <person name="Shao Z."/>
            <person name="Lai Q."/>
            <person name="Pujalte M.J."/>
        </authorList>
    </citation>
    <scope>NUCLEOTIDE SEQUENCE [LARGE SCALE GENOMIC DNA]</scope>
    <source>
        <strain evidence="9 10">KCTC 23349</strain>
    </source>
</reference>
<comment type="subcellular location">
    <subcellularLocation>
        <location evidence="1 7">Cell inner membrane</location>
        <topology evidence="1 7">Multi-pass membrane protein</topology>
    </subcellularLocation>
</comment>
<sequence>MTLFIFLSVLLVAIILGLPVAFSLLLAAMALMVHLDMVSVDIMGQSLINGVNSFPLLAIPFFLVAGEVMSVGGLSQRIVRLATALLGHRRGGLGYVGIFTAVLIAGLSGSAVADAAALVSIIYPMMQKAGYPEGRSIGLLASGGIIAPVIPPSLPLILIGVAGSISIKDLFLGGIAPGLMMGATLVLLWGFLMRNEDLDVLPKASRAEKLAAFRDGFWALLLPLIIIGGIRFGVFTPTEAAVVAAVYAIVISTLVYRELSLKQFYHVLVTAGRSTAMVMFLVGCAMVAAWLITIAQLPQQLVELLGPLIDNPRLLMLVIMLFVLAIGMVMDLAPTVLILVPLLMPIVREAGINEVYFGLMFVINTSIGLITPPVGNVLNVVCGVSRVPLSQAVRGTGPFILAYMVLLGLFIAVPSIIIVPMEFFIGK</sequence>
<dbReference type="NCBIfam" id="TIGR00786">
    <property type="entry name" value="dctM"/>
    <property type="match status" value="1"/>
</dbReference>
<feature type="domain" description="TRAP C4-dicarboxylate transport system permease DctM subunit" evidence="8">
    <location>
        <begin position="8"/>
        <end position="415"/>
    </location>
</feature>